<evidence type="ECO:0000313" key="4">
    <source>
        <dbReference type="Proteomes" id="UP000654279"/>
    </source>
</evidence>
<protein>
    <submittedName>
        <fullName evidence="3">DUF4097 family beta strand repeat protein</fullName>
    </submittedName>
</protein>
<feature type="domain" description="DUF4097" evidence="2">
    <location>
        <begin position="39"/>
        <end position="167"/>
    </location>
</feature>
<reference evidence="3" key="1">
    <citation type="submission" date="2020-08" db="EMBL/GenBank/DDBJ databases">
        <title>Genome public.</title>
        <authorList>
            <person name="Liu C."/>
            <person name="Sun Q."/>
        </authorList>
    </citation>
    <scope>NUCLEOTIDE SEQUENCE</scope>
    <source>
        <strain evidence="3">NSJ-44</strain>
    </source>
</reference>
<dbReference type="Proteomes" id="UP000654279">
    <property type="component" value="Unassembled WGS sequence"/>
</dbReference>
<gene>
    <name evidence="3" type="ORF">H8699_10330</name>
</gene>
<organism evidence="3 4">
    <name type="scientific">Luoshenia tenuis</name>
    <dbReference type="NCBI Taxonomy" id="2763654"/>
    <lineage>
        <taxon>Bacteria</taxon>
        <taxon>Bacillati</taxon>
        <taxon>Bacillota</taxon>
        <taxon>Clostridia</taxon>
        <taxon>Christensenellales</taxon>
        <taxon>Christensenellaceae</taxon>
        <taxon>Luoshenia</taxon>
    </lineage>
</organism>
<evidence type="ECO:0000256" key="1">
    <source>
        <dbReference type="SAM" id="SignalP"/>
    </source>
</evidence>
<keyword evidence="1" id="KW-0732">Signal</keyword>
<comment type="caution">
    <text evidence="3">The sequence shown here is derived from an EMBL/GenBank/DDBJ whole genome shotgun (WGS) entry which is preliminary data.</text>
</comment>
<sequence>MKKIIALACCLLLAAALAPGCAAQTFTAQHYTADPAQVKALRIDVRDRQIEVVPAQDGQITLTYSTSEKEGYEIAQQEGELVLSSRSDKQWQDYIGAKAPLEDRTIRIALPQEGLEGLTLSTTNADICLPALAAGSLTLSNNNGNITFEKLQVGQSLALEVRDGDISGTLAGGFDDFAIATQVKKGECNLPEEKEGGDKSLLASANNGDITIDFD</sequence>
<feature type="signal peptide" evidence="1">
    <location>
        <begin position="1"/>
        <end position="22"/>
    </location>
</feature>
<dbReference type="RefSeq" id="WP_249285633.1">
    <property type="nucleotide sequence ID" value="NZ_JACRSO010000004.1"/>
</dbReference>
<evidence type="ECO:0000313" key="3">
    <source>
        <dbReference type="EMBL" id="MBC8529823.1"/>
    </source>
</evidence>
<dbReference type="InterPro" id="IPR025164">
    <property type="entry name" value="Toastrack_DUF4097"/>
</dbReference>
<feature type="chain" id="PRO_5037897192" evidence="1">
    <location>
        <begin position="23"/>
        <end position="215"/>
    </location>
</feature>
<dbReference type="Pfam" id="PF13349">
    <property type="entry name" value="DUF4097"/>
    <property type="match status" value="1"/>
</dbReference>
<accession>A0A926D140</accession>
<name>A0A926D140_9FIRM</name>
<keyword evidence="4" id="KW-1185">Reference proteome</keyword>
<dbReference type="EMBL" id="JACRSO010000004">
    <property type="protein sequence ID" value="MBC8529823.1"/>
    <property type="molecule type" value="Genomic_DNA"/>
</dbReference>
<proteinExistence type="predicted"/>
<evidence type="ECO:0000259" key="2">
    <source>
        <dbReference type="Pfam" id="PF13349"/>
    </source>
</evidence>
<dbReference type="AlphaFoldDB" id="A0A926D140"/>
<dbReference type="Gene3D" id="2.160.20.120">
    <property type="match status" value="1"/>
</dbReference>